<feature type="region of interest" description="Disordered" evidence="1">
    <location>
        <begin position="164"/>
        <end position="259"/>
    </location>
</feature>
<evidence type="ECO:0000313" key="4">
    <source>
        <dbReference type="Proteomes" id="UP000016933"/>
    </source>
</evidence>
<dbReference type="HOGENOM" id="CLU_1073727_0_0_1"/>
<keyword evidence="4" id="KW-1185">Reference proteome</keyword>
<sequence>MASIAIISLLAIAARSVTASFIIANTTSCYGEFFVGACYNSVQVISPGVDFNESFTCGKLHHAQSARYIKSGTAGPHSSDFTSTGDVCGEGRLYFQRNYTATSTNGTFDIFKGSDASGDSIGKCETTGTNVTDSKRRCSQLMGTIFFEGAYRCNTTVCGDNGSTTTSISSSTASTSSISSTSSSSDSTTVTASSSITSSTITSASGSTTSTSASDSTSSASATDTASTSSETASESTSTADATTSAASKRSARNRRRSG</sequence>
<evidence type="ECO:0000256" key="1">
    <source>
        <dbReference type="SAM" id="MobiDB-lite"/>
    </source>
</evidence>
<gene>
    <name evidence="3" type="ORF">DOTSEDRAFT_33504</name>
</gene>
<dbReference type="EMBL" id="KB446538">
    <property type="protein sequence ID" value="EME44875.1"/>
    <property type="molecule type" value="Genomic_DNA"/>
</dbReference>
<feature type="chain" id="PRO_5004109278" evidence="2">
    <location>
        <begin position="20"/>
        <end position="259"/>
    </location>
</feature>
<protein>
    <submittedName>
        <fullName evidence="3">Uncharacterized protein</fullName>
    </submittedName>
</protein>
<proteinExistence type="predicted"/>
<feature type="compositionally biased region" description="Low complexity" evidence="1">
    <location>
        <begin position="164"/>
        <end position="248"/>
    </location>
</feature>
<name>N1PR84_DOTSN</name>
<keyword evidence="2" id="KW-0732">Signal</keyword>
<evidence type="ECO:0000256" key="2">
    <source>
        <dbReference type="SAM" id="SignalP"/>
    </source>
</evidence>
<feature type="compositionally biased region" description="Basic residues" evidence="1">
    <location>
        <begin position="250"/>
        <end position="259"/>
    </location>
</feature>
<dbReference type="Proteomes" id="UP000016933">
    <property type="component" value="Unassembled WGS sequence"/>
</dbReference>
<dbReference type="OMA" id="EFFVGAC"/>
<reference evidence="4" key="1">
    <citation type="journal article" date="2012" name="PLoS Genet.">
        <title>The genomes of the fungal plant pathogens Cladosporium fulvum and Dothistroma septosporum reveal adaptation to different hosts and lifestyles but also signatures of common ancestry.</title>
        <authorList>
            <person name="de Wit P.J.G.M."/>
            <person name="van der Burgt A."/>
            <person name="Oekmen B."/>
            <person name="Stergiopoulos I."/>
            <person name="Abd-Elsalam K.A."/>
            <person name="Aerts A.L."/>
            <person name="Bahkali A.H."/>
            <person name="Beenen H.G."/>
            <person name="Chettri P."/>
            <person name="Cox M.P."/>
            <person name="Datema E."/>
            <person name="de Vries R.P."/>
            <person name="Dhillon B."/>
            <person name="Ganley A.R."/>
            <person name="Griffiths S.A."/>
            <person name="Guo Y."/>
            <person name="Hamelin R.C."/>
            <person name="Henrissat B."/>
            <person name="Kabir M.S."/>
            <person name="Jashni M.K."/>
            <person name="Kema G."/>
            <person name="Klaubauf S."/>
            <person name="Lapidus A."/>
            <person name="Levasseur A."/>
            <person name="Lindquist E."/>
            <person name="Mehrabi R."/>
            <person name="Ohm R.A."/>
            <person name="Owen T.J."/>
            <person name="Salamov A."/>
            <person name="Schwelm A."/>
            <person name="Schijlen E."/>
            <person name="Sun H."/>
            <person name="van den Burg H.A."/>
            <person name="van Ham R.C.H.J."/>
            <person name="Zhang S."/>
            <person name="Goodwin S.B."/>
            <person name="Grigoriev I.V."/>
            <person name="Collemare J."/>
            <person name="Bradshaw R.E."/>
        </authorList>
    </citation>
    <scope>NUCLEOTIDE SEQUENCE [LARGE SCALE GENOMIC DNA]</scope>
    <source>
        <strain evidence="4">NZE10 / CBS 128990</strain>
    </source>
</reference>
<accession>N1PR84</accession>
<dbReference type="AlphaFoldDB" id="N1PR84"/>
<evidence type="ECO:0000313" key="3">
    <source>
        <dbReference type="EMBL" id="EME44875.1"/>
    </source>
</evidence>
<dbReference type="OrthoDB" id="3649168at2759"/>
<reference evidence="3 4" key="2">
    <citation type="journal article" date="2012" name="PLoS Pathog.">
        <title>Diverse lifestyles and strategies of plant pathogenesis encoded in the genomes of eighteen Dothideomycetes fungi.</title>
        <authorList>
            <person name="Ohm R.A."/>
            <person name="Feau N."/>
            <person name="Henrissat B."/>
            <person name="Schoch C.L."/>
            <person name="Horwitz B.A."/>
            <person name="Barry K.W."/>
            <person name="Condon B.J."/>
            <person name="Copeland A.C."/>
            <person name="Dhillon B."/>
            <person name="Glaser F."/>
            <person name="Hesse C.N."/>
            <person name="Kosti I."/>
            <person name="LaButti K."/>
            <person name="Lindquist E.A."/>
            <person name="Lucas S."/>
            <person name="Salamov A.A."/>
            <person name="Bradshaw R.E."/>
            <person name="Ciuffetti L."/>
            <person name="Hamelin R.C."/>
            <person name="Kema G.H.J."/>
            <person name="Lawrence C."/>
            <person name="Scott J.A."/>
            <person name="Spatafora J.W."/>
            <person name="Turgeon B.G."/>
            <person name="de Wit P.J.G.M."/>
            <person name="Zhong S."/>
            <person name="Goodwin S.B."/>
            <person name="Grigoriev I.V."/>
        </authorList>
    </citation>
    <scope>NUCLEOTIDE SEQUENCE [LARGE SCALE GENOMIC DNA]</scope>
    <source>
        <strain evidence="4">NZE10 / CBS 128990</strain>
    </source>
</reference>
<organism evidence="3 4">
    <name type="scientific">Dothistroma septosporum (strain NZE10 / CBS 128990)</name>
    <name type="common">Red band needle blight fungus</name>
    <name type="synonym">Mycosphaerella pini</name>
    <dbReference type="NCBI Taxonomy" id="675120"/>
    <lineage>
        <taxon>Eukaryota</taxon>
        <taxon>Fungi</taxon>
        <taxon>Dikarya</taxon>
        <taxon>Ascomycota</taxon>
        <taxon>Pezizomycotina</taxon>
        <taxon>Dothideomycetes</taxon>
        <taxon>Dothideomycetidae</taxon>
        <taxon>Mycosphaerellales</taxon>
        <taxon>Mycosphaerellaceae</taxon>
        <taxon>Dothistroma</taxon>
    </lineage>
</organism>
<feature type="signal peptide" evidence="2">
    <location>
        <begin position="1"/>
        <end position="19"/>
    </location>
</feature>